<reference evidence="1 2" key="1">
    <citation type="journal article" date="2012" name="Nucleic Acids Res.">
        <title>Sequencing of the smallest Apicomplexan genome from the human pathogen Babesia microti.</title>
        <authorList>
            <person name="Cornillot E."/>
            <person name="Hadj-Kaddour K."/>
            <person name="Dassouli A."/>
            <person name="Noel B."/>
            <person name="Ranwez V."/>
            <person name="Vacherie B."/>
            <person name="Augagneur Y."/>
            <person name="Bres V."/>
            <person name="Duclos A."/>
            <person name="Randazzo S."/>
            <person name="Carcy B."/>
            <person name="Debierre-Grockiego F."/>
            <person name="Delbecq S."/>
            <person name="Moubri-Menage K."/>
            <person name="Shams-Eldin H."/>
            <person name="Usmani-Brown S."/>
            <person name="Bringaud F."/>
            <person name="Wincker P."/>
            <person name="Vivares C.P."/>
            <person name="Schwarz R.T."/>
            <person name="Schetters T.P."/>
            <person name="Krause P.J."/>
            <person name="Gorenflot A."/>
            <person name="Berry V."/>
            <person name="Barbe V."/>
            <person name="Ben Mamoun C."/>
        </authorList>
    </citation>
    <scope>NUCLEOTIDE SEQUENCE [LARGE SCALE GENOMIC DNA]</scope>
    <source>
        <strain evidence="1 2">RI</strain>
    </source>
</reference>
<organism evidence="1 2">
    <name type="scientific">Babesia microti (strain RI)</name>
    <dbReference type="NCBI Taxonomy" id="1133968"/>
    <lineage>
        <taxon>Eukaryota</taxon>
        <taxon>Sar</taxon>
        <taxon>Alveolata</taxon>
        <taxon>Apicomplexa</taxon>
        <taxon>Aconoidasida</taxon>
        <taxon>Piroplasmida</taxon>
        <taxon>Babesiidae</taxon>
        <taxon>Babesia</taxon>
    </lineage>
</organism>
<dbReference type="Gene3D" id="2.130.10.10">
    <property type="entry name" value="YVTN repeat-like/Quinoprotein amine dehydrogenase"/>
    <property type="match status" value="1"/>
</dbReference>
<evidence type="ECO:0000313" key="1">
    <source>
        <dbReference type="EMBL" id="CCF73314.1"/>
    </source>
</evidence>
<dbReference type="InterPro" id="IPR015943">
    <property type="entry name" value="WD40/YVTN_repeat-like_dom_sf"/>
</dbReference>
<dbReference type="SUPFAM" id="SSF50978">
    <property type="entry name" value="WD40 repeat-like"/>
    <property type="match status" value="1"/>
</dbReference>
<reference evidence="1 2" key="3">
    <citation type="journal article" date="2016" name="Sci. Rep.">
        <title>Genome-wide diversity and gene expression profiling of Babesia microti isolates identify polymorphic genes that mediate host-pathogen interactions.</title>
        <authorList>
            <person name="Silva J.C."/>
            <person name="Cornillot E."/>
            <person name="McCracken C."/>
            <person name="Usmani-Brown S."/>
            <person name="Dwivedi A."/>
            <person name="Ifeonu O.O."/>
            <person name="Crabtree J."/>
            <person name="Gotia H.T."/>
            <person name="Virji A.Z."/>
            <person name="Reynes C."/>
            <person name="Colinge J."/>
            <person name="Kumar V."/>
            <person name="Lawres L."/>
            <person name="Pazzi J.E."/>
            <person name="Pablo J.V."/>
            <person name="Hung C."/>
            <person name="Brancato J."/>
            <person name="Kumari P."/>
            <person name="Orvis J."/>
            <person name="Tretina K."/>
            <person name="Chibucos M."/>
            <person name="Ott S."/>
            <person name="Sadzewicz L."/>
            <person name="Sengamalay N."/>
            <person name="Shetty A.C."/>
            <person name="Su Q."/>
            <person name="Tallon L."/>
            <person name="Fraser C.M."/>
            <person name="Frutos R."/>
            <person name="Molina D.M."/>
            <person name="Krause P.J."/>
            <person name="Ben Mamoun C."/>
        </authorList>
    </citation>
    <scope>NUCLEOTIDE SEQUENCE [LARGE SCALE GENOMIC DNA]</scope>
    <source>
        <strain evidence="1 2">RI</strain>
    </source>
</reference>
<dbReference type="OrthoDB" id="366152at2759"/>
<protein>
    <submittedName>
        <fullName evidence="1">Uncharacterized protein</fullName>
    </submittedName>
</protein>
<dbReference type="EMBL" id="FO082872">
    <property type="protein sequence ID" value="CCF73314.1"/>
    <property type="molecule type" value="Genomic_DNA"/>
</dbReference>
<accession>I7J9G0</accession>
<sequence length="529" mass="59361">MTIRNVYLRNCDDILSFDPCCSSKFECINDLCELHTFIDVQNAVTSVGIGPWLTTSNGNTSHCLLAISYEISQGNDLSNGSNIQDEKNDFKGGITLYSLRHESSSYYSPIYDTKFSAKPLQIIWNKCQAQTHTTQSTHDFEFQSLSCCNMITCLFDNGNLEVFEAIKHYGKLLQLFYFTPEMIITSITASQICTADHIHHFYIAAATDTNELVVIKLYGKSIDSQNSLDHTVQQYTTSKNVEGLYSSKIVYKTITSNIDYLSTSHVQKMAITTNSEILAMGSTMGTVTIWDIRLGKSGELVSYTVSNRPIYQLLWTHNSKYIIGYSSSLFVIDWLGSHSISHYDITPYQYQPLCHGLTINPNNKCLMVIRNELIIFPLEQLLSHNPFRFMGFEWMFNGDERSGSFPIPSTCSPKIINNDTTNSGCDNFGAKDVLDHLNWEISLGYTKLVATGLTIIRGVKNYRSGKNIKRQKGCESEFLTFNTTALNLLNHCDFVLSPTCLDTSGENPQLVVYGGSSGLVHLILFTQPA</sequence>
<dbReference type="AlphaFoldDB" id="I7J9G0"/>
<dbReference type="KEGG" id="bmic:BMR1_02g00745"/>
<keyword evidence="2" id="KW-1185">Reference proteome</keyword>
<reference evidence="1 2" key="2">
    <citation type="journal article" date="2013" name="PLoS ONE">
        <title>Whole genome mapping and re-organization of the nuclear and mitochondrial genomes of Babesia microti isolates.</title>
        <authorList>
            <person name="Cornillot E."/>
            <person name="Dassouli A."/>
            <person name="Garg A."/>
            <person name="Pachikara N."/>
            <person name="Randazzo S."/>
            <person name="Depoix D."/>
            <person name="Carcy B."/>
            <person name="Delbecq S."/>
            <person name="Frutos R."/>
            <person name="Silva J.C."/>
            <person name="Sutton R."/>
            <person name="Krause P.J."/>
            <person name="Mamoun C.B."/>
        </authorList>
    </citation>
    <scope>NUCLEOTIDE SEQUENCE [LARGE SCALE GENOMIC DNA]</scope>
    <source>
        <strain evidence="1 2">RI</strain>
    </source>
</reference>
<dbReference type="InterPro" id="IPR036322">
    <property type="entry name" value="WD40_repeat_dom_sf"/>
</dbReference>
<dbReference type="VEuPathDB" id="PiroplasmaDB:BMR1_02g00745"/>
<dbReference type="RefSeq" id="XP_012647923.1">
    <property type="nucleotide sequence ID" value="XM_012792469.1"/>
</dbReference>
<name>I7J9G0_BABMR</name>
<evidence type="ECO:0000313" key="2">
    <source>
        <dbReference type="Proteomes" id="UP000002899"/>
    </source>
</evidence>
<dbReference type="Proteomes" id="UP000002899">
    <property type="component" value="Chromosome II"/>
</dbReference>
<proteinExistence type="predicted"/>
<dbReference type="GeneID" id="24423938"/>